<keyword evidence="2" id="KW-0449">Lipoprotein</keyword>
<evidence type="ECO:0000256" key="2">
    <source>
        <dbReference type="ARBA" id="ARBA00022622"/>
    </source>
</evidence>
<comment type="subcellular location">
    <subcellularLocation>
        <location evidence="1">Cell membrane</location>
        <topology evidence="1">Lipid-anchor</topology>
        <topology evidence="1">GPI-anchor</topology>
    </subcellularLocation>
</comment>
<evidence type="ECO:0000313" key="6">
    <source>
        <dbReference type="Proteomes" id="UP001386955"/>
    </source>
</evidence>
<dbReference type="InterPro" id="IPR044788">
    <property type="entry name" value="X8_dom_prot"/>
</dbReference>
<dbReference type="Gene3D" id="3.20.20.80">
    <property type="entry name" value="Glycosidases"/>
    <property type="match status" value="1"/>
</dbReference>
<dbReference type="PANTHER" id="PTHR31044">
    <property type="entry name" value="BETA-1,3 GLUCANASE"/>
    <property type="match status" value="1"/>
</dbReference>
<dbReference type="GO" id="GO:0009506">
    <property type="term" value="C:plasmodesma"/>
    <property type="evidence" value="ECO:0007669"/>
    <property type="project" value="UniProtKB-ARBA"/>
</dbReference>
<organism evidence="5 6">
    <name type="scientific">Psophocarpus tetragonolobus</name>
    <name type="common">Winged bean</name>
    <name type="synonym">Dolichos tetragonolobus</name>
    <dbReference type="NCBI Taxonomy" id="3891"/>
    <lineage>
        <taxon>Eukaryota</taxon>
        <taxon>Viridiplantae</taxon>
        <taxon>Streptophyta</taxon>
        <taxon>Embryophyta</taxon>
        <taxon>Tracheophyta</taxon>
        <taxon>Spermatophyta</taxon>
        <taxon>Magnoliopsida</taxon>
        <taxon>eudicotyledons</taxon>
        <taxon>Gunneridae</taxon>
        <taxon>Pentapetalae</taxon>
        <taxon>rosids</taxon>
        <taxon>fabids</taxon>
        <taxon>Fabales</taxon>
        <taxon>Fabaceae</taxon>
        <taxon>Papilionoideae</taxon>
        <taxon>50 kb inversion clade</taxon>
        <taxon>NPAAA clade</taxon>
        <taxon>indigoferoid/millettioid clade</taxon>
        <taxon>Phaseoleae</taxon>
        <taxon>Psophocarpus</taxon>
    </lineage>
</organism>
<comment type="caution">
    <text evidence="5">The sequence shown here is derived from an EMBL/GenBank/DDBJ whole genome shotgun (WGS) entry which is preliminary data.</text>
</comment>
<keyword evidence="2" id="KW-0336">GPI-anchor</keyword>
<dbReference type="PANTHER" id="PTHR31044:SF121">
    <property type="entry name" value="X8 DOMAIN-CONTAINING PROTEIN"/>
    <property type="match status" value="1"/>
</dbReference>
<protein>
    <recommendedName>
        <fullName evidence="4">X8 domain-containing protein</fullName>
    </recommendedName>
</protein>
<name>A0AAN9T0J5_PSOTE</name>
<evidence type="ECO:0000256" key="1">
    <source>
        <dbReference type="ARBA" id="ARBA00004609"/>
    </source>
</evidence>
<dbReference type="GO" id="GO:0005886">
    <property type="term" value="C:plasma membrane"/>
    <property type="evidence" value="ECO:0007669"/>
    <property type="project" value="UniProtKB-SubCell"/>
</dbReference>
<dbReference type="InterPro" id="IPR012946">
    <property type="entry name" value="X8"/>
</dbReference>
<keyword evidence="3" id="KW-0732">Signal</keyword>
<accession>A0AAN9T0J5</accession>
<keyword evidence="2" id="KW-0472">Membrane</keyword>
<evidence type="ECO:0000313" key="5">
    <source>
        <dbReference type="EMBL" id="KAK7404442.1"/>
    </source>
</evidence>
<keyword evidence="6" id="KW-1185">Reference proteome</keyword>
<proteinExistence type="predicted"/>
<dbReference type="Pfam" id="PF07983">
    <property type="entry name" value="X8"/>
    <property type="match status" value="1"/>
</dbReference>
<dbReference type="AlphaFoldDB" id="A0AAN9T0J5"/>
<gene>
    <name evidence="5" type="ORF">VNO78_05342</name>
</gene>
<keyword evidence="2" id="KW-0325">Glycoprotein</keyword>
<evidence type="ECO:0000256" key="3">
    <source>
        <dbReference type="ARBA" id="ARBA00022729"/>
    </source>
</evidence>
<dbReference type="EMBL" id="JAYMYS010000002">
    <property type="protein sequence ID" value="KAK7404442.1"/>
    <property type="molecule type" value="Genomic_DNA"/>
</dbReference>
<dbReference type="Proteomes" id="UP001386955">
    <property type="component" value="Unassembled WGS sequence"/>
</dbReference>
<evidence type="ECO:0000259" key="4">
    <source>
        <dbReference type="SMART" id="SM00768"/>
    </source>
</evidence>
<dbReference type="SMART" id="SM00768">
    <property type="entry name" value="X8"/>
    <property type="match status" value="1"/>
</dbReference>
<reference evidence="5 6" key="1">
    <citation type="submission" date="2024-01" db="EMBL/GenBank/DDBJ databases">
        <title>The genomes of 5 underutilized Papilionoideae crops provide insights into root nodulation and disease resistanc.</title>
        <authorList>
            <person name="Jiang F."/>
        </authorList>
    </citation>
    <scope>NUCLEOTIDE SEQUENCE [LARGE SCALE GENOMIC DNA]</scope>
    <source>
        <strain evidence="5">DUOXIRENSHENG_FW03</strain>
        <tissue evidence="5">Leaves</tissue>
    </source>
</reference>
<feature type="domain" description="X8" evidence="4">
    <location>
        <begin position="55"/>
        <end position="118"/>
    </location>
</feature>
<sequence length="137" mass="15344">MPGKSVDTFIFALYDEDLKPGPASERAFGCSKLILPWHMMLAYSSLALTPIRIHQVQVVQLQHNGGACYEPNTVSSHAAFAMNLYYHKFGTNPWNRDFSKTAMLTPQIQEKGREECLRVEMGKSGPRCTKLAFAYAA</sequence>
<dbReference type="GO" id="GO:0098552">
    <property type="term" value="C:side of membrane"/>
    <property type="evidence" value="ECO:0007669"/>
    <property type="project" value="UniProtKB-KW"/>
</dbReference>